<dbReference type="EMBL" id="LOBR01000032">
    <property type="protein sequence ID" value="KYN88866.1"/>
    <property type="molecule type" value="Genomic_DNA"/>
</dbReference>
<organism evidence="1 2">
    <name type="scientific">Vibrio cidicii</name>
    <dbReference type="NCBI Taxonomy" id="1763883"/>
    <lineage>
        <taxon>Bacteria</taxon>
        <taxon>Pseudomonadati</taxon>
        <taxon>Pseudomonadota</taxon>
        <taxon>Gammaproteobacteria</taxon>
        <taxon>Vibrionales</taxon>
        <taxon>Vibrionaceae</taxon>
        <taxon>Vibrio</taxon>
    </lineage>
</organism>
<accession>A0A151KYU3</accession>
<dbReference type="RefSeq" id="WP_061896909.1">
    <property type="nucleotide sequence ID" value="NZ_LOBR01000032.1"/>
</dbReference>
<sequence>MSFDKIIPFPPNYGTLKPENNGKHLEPCPFCAAEPHIEQDQDETWYVACINKRCLVLPLTRPFMTRIQAVRAWNSRPQTIKSEK</sequence>
<evidence type="ECO:0000313" key="1">
    <source>
        <dbReference type="EMBL" id="KYN88866.1"/>
    </source>
</evidence>
<name>A0A151KYU3_9VIBR</name>
<dbReference type="AlphaFoldDB" id="A0A151KYU3"/>
<comment type="caution">
    <text evidence="1">The sequence shown here is derived from an EMBL/GenBank/DDBJ whole genome shotgun (WGS) entry which is preliminary data.</text>
</comment>
<proteinExistence type="predicted"/>
<protein>
    <recommendedName>
        <fullName evidence="3">Restriction alleviation protein, Lar family</fullName>
    </recommendedName>
</protein>
<gene>
    <name evidence="1" type="ORF">ATY37_14760</name>
</gene>
<reference evidence="2" key="1">
    <citation type="submission" date="2015-12" db="EMBL/GenBank/DDBJ databases">
        <authorList>
            <person name="Shamseldin A."/>
            <person name="Moawad H."/>
            <person name="Abd El-Rahim W.M."/>
            <person name="Sadowsky M.J."/>
        </authorList>
    </citation>
    <scope>NUCLEOTIDE SEQUENCE [LARGE SCALE GENOMIC DNA]</scope>
    <source>
        <strain evidence="2">2538-88</strain>
    </source>
</reference>
<evidence type="ECO:0000313" key="2">
    <source>
        <dbReference type="Proteomes" id="UP000075346"/>
    </source>
</evidence>
<dbReference type="Pfam" id="PF14354">
    <property type="entry name" value="Lar_restr_allev"/>
    <property type="match status" value="1"/>
</dbReference>
<dbReference type="Proteomes" id="UP000075346">
    <property type="component" value="Unassembled WGS sequence"/>
</dbReference>
<evidence type="ECO:0008006" key="3">
    <source>
        <dbReference type="Google" id="ProtNLM"/>
    </source>
</evidence>